<comment type="caution">
    <text evidence="1">The sequence shown here is derived from an EMBL/GenBank/DDBJ whole genome shotgun (WGS) entry which is preliminary data.</text>
</comment>
<gene>
    <name evidence="1" type="ORF">G4B88_021862</name>
</gene>
<dbReference type="Gene3D" id="3.40.140.10">
    <property type="entry name" value="Cytidine Deaminase, domain 2"/>
    <property type="match status" value="1"/>
</dbReference>
<keyword evidence="2" id="KW-1185">Reference proteome</keyword>
<protein>
    <submittedName>
        <fullName evidence="1">Uncharacterized protein</fullName>
    </submittedName>
</protein>
<proteinExistence type="predicted"/>
<dbReference type="EMBL" id="JAATIQ010000075">
    <property type="protein sequence ID" value="KAF4388166.1"/>
    <property type="molecule type" value="Genomic_DNA"/>
</dbReference>
<accession>A0A7J6GYZ2</accession>
<dbReference type="AlphaFoldDB" id="A0A7J6GYZ2"/>
<evidence type="ECO:0000313" key="2">
    <source>
        <dbReference type="Proteomes" id="UP000583929"/>
    </source>
</evidence>
<organism evidence="1 2">
    <name type="scientific">Cannabis sativa</name>
    <name type="common">Hemp</name>
    <name type="synonym">Marijuana</name>
    <dbReference type="NCBI Taxonomy" id="3483"/>
    <lineage>
        <taxon>Eukaryota</taxon>
        <taxon>Viridiplantae</taxon>
        <taxon>Streptophyta</taxon>
        <taxon>Embryophyta</taxon>
        <taxon>Tracheophyta</taxon>
        <taxon>Spermatophyta</taxon>
        <taxon>Magnoliopsida</taxon>
        <taxon>eudicotyledons</taxon>
        <taxon>Gunneridae</taxon>
        <taxon>Pentapetalae</taxon>
        <taxon>rosids</taxon>
        <taxon>fabids</taxon>
        <taxon>Rosales</taxon>
        <taxon>Cannabaceae</taxon>
        <taxon>Cannabis</taxon>
    </lineage>
</organism>
<dbReference type="InterPro" id="IPR016193">
    <property type="entry name" value="Cytidine_deaminase-like"/>
</dbReference>
<sequence>MSGVSAKQGYVDGDGDFDYDDGFYMRKLQERLSCVPSPNLLVGCVIVNDGKIVGQGFLPKAGQPYAEVFLVLKNFISDGRGMTFWVFALRDAGDSAENEIATPPCTEDLIKAKVKRVVIGIDPNPLVASKGVKKLRYAGIEVTIGIEEELCKSLNEPFVHLMLTGKSFITLSQWPDFRPALRRIYKVHRLLLEEYDVVIVSSASITDKLLIPQSQDPGANDPSGSLQQVIVFSNQEIVEPKLIERETVVLDQINLNARSVHDMRELLKEGFEQNLMRKVVIEVLPQWVEKDGKNSCVALSSLDKSLDNKKLKPKISCKSVLLERYF</sequence>
<evidence type="ECO:0000313" key="1">
    <source>
        <dbReference type="EMBL" id="KAF4388166.1"/>
    </source>
</evidence>
<dbReference type="SUPFAM" id="SSF53927">
    <property type="entry name" value="Cytidine deaminase-like"/>
    <property type="match status" value="1"/>
</dbReference>
<dbReference type="Proteomes" id="UP000583929">
    <property type="component" value="Unassembled WGS sequence"/>
</dbReference>
<dbReference type="GO" id="GO:0003824">
    <property type="term" value="F:catalytic activity"/>
    <property type="evidence" value="ECO:0007669"/>
    <property type="project" value="InterPro"/>
</dbReference>
<name>A0A7J6GYZ2_CANSA</name>
<reference evidence="1 2" key="1">
    <citation type="journal article" date="2020" name="bioRxiv">
        <title>Sequence and annotation of 42 cannabis genomes reveals extensive copy number variation in cannabinoid synthesis and pathogen resistance genes.</title>
        <authorList>
            <person name="Mckernan K.J."/>
            <person name="Helbert Y."/>
            <person name="Kane L.T."/>
            <person name="Ebling H."/>
            <person name="Zhang L."/>
            <person name="Liu B."/>
            <person name="Eaton Z."/>
            <person name="Mclaughlin S."/>
            <person name="Kingan S."/>
            <person name="Baybayan P."/>
            <person name="Concepcion G."/>
            <person name="Jordan M."/>
            <person name="Riva A."/>
            <person name="Barbazuk W."/>
            <person name="Harkins T."/>
        </authorList>
    </citation>
    <scope>NUCLEOTIDE SEQUENCE [LARGE SCALE GENOMIC DNA]</scope>
    <source>
        <strain evidence="2">cv. Jamaican Lion 4</strain>
        <tissue evidence="1">Leaf</tissue>
    </source>
</reference>